<dbReference type="Gene3D" id="2.10.70.10">
    <property type="entry name" value="Complement Module, domain 1"/>
    <property type="match status" value="1"/>
</dbReference>
<dbReference type="Pfam" id="PF00084">
    <property type="entry name" value="Sushi"/>
    <property type="match status" value="1"/>
</dbReference>
<keyword evidence="2" id="KW-0768">Sushi</keyword>
<accession>A0A9D4EVY8</accession>
<dbReference type="Gene3D" id="2.20.28.230">
    <property type="match status" value="1"/>
</dbReference>
<dbReference type="Proteomes" id="UP000828390">
    <property type="component" value="Unassembled WGS sequence"/>
</dbReference>
<evidence type="ECO:0000259" key="3">
    <source>
        <dbReference type="PROSITE" id="PS50923"/>
    </source>
</evidence>
<keyword evidence="1" id="KW-1015">Disulfide bond</keyword>
<feature type="domain" description="Sushi" evidence="3">
    <location>
        <begin position="23"/>
        <end position="78"/>
    </location>
</feature>
<sequence length="78" mass="8442">MRDAKRVYCDDSGVWSKAPICDKQCGSKHEVINGIVDANIGTLVLGTVITFSCYQGYAPKTNNVLRCDSGGFWLGTPV</sequence>
<dbReference type="PROSITE" id="PS50923">
    <property type="entry name" value="SUSHI"/>
    <property type="match status" value="1"/>
</dbReference>
<evidence type="ECO:0000313" key="4">
    <source>
        <dbReference type="EMBL" id="KAH3784937.1"/>
    </source>
</evidence>
<comment type="caution">
    <text evidence="4">The sequence shown here is derived from an EMBL/GenBank/DDBJ whole genome shotgun (WGS) entry which is preliminary data.</text>
</comment>
<dbReference type="CDD" id="cd00033">
    <property type="entry name" value="CCP"/>
    <property type="match status" value="1"/>
</dbReference>
<organism evidence="4 5">
    <name type="scientific">Dreissena polymorpha</name>
    <name type="common">Zebra mussel</name>
    <name type="synonym">Mytilus polymorpha</name>
    <dbReference type="NCBI Taxonomy" id="45954"/>
    <lineage>
        <taxon>Eukaryota</taxon>
        <taxon>Metazoa</taxon>
        <taxon>Spiralia</taxon>
        <taxon>Lophotrochozoa</taxon>
        <taxon>Mollusca</taxon>
        <taxon>Bivalvia</taxon>
        <taxon>Autobranchia</taxon>
        <taxon>Heteroconchia</taxon>
        <taxon>Euheterodonta</taxon>
        <taxon>Imparidentia</taxon>
        <taxon>Neoheterodontei</taxon>
        <taxon>Myida</taxon>
        <taxon>Dreissenoidea</taxon>
        <taxon>Dreissenidae</taxon>
        <taxon>Dreissena</taxon>
    </lineage>
</organism>
<evidence type="ECO:0000256" key="2">
    <source>
        <dbReference type="PROSITE-ProRule" id="PRU00302"/>
    </source>
</evidence>
<evidence type="ECO:0000256" key="1">
    <source>
        <dbReference type="ARBA" id="ARBA00023157"/>
    </source>
</evidence>
<gene>
    <name evidence="4" type="ORF">DPMN_163010</name>
</gene>
<dbReference type="AlphaFoldDB" id="A0A9D4EVY8"/>
<reference evidence="4" key="1">
    <citation type="journal article" date="2019" name="bioRxiv">
        <title>The Genome of the Zebra Mussel, Dreissena polymorpha: A Resource for Invasive Species Research.</title>
        <authorList>
            <person name="McCartney M.A."/>
            <person name="Auch B."/>
            <person name="Kono T."/>
            <person name="Mallez S."/>
            <person name="Zhang Y."/>
            <person name="Obille A."/>
            <person name="Becker A."/>
            <person name="Abrahante J.E."/>
            <person name="Garbe J."/>
            <person name="Badalamenti J.P."/>
            <person name="Herman A."/>
            <person name="Mangelson H."/>
            <person name="Liachko I."/>
            <person name="Sullivan S."/>
            <person name="Sone E.D."/>
            <person name="Koren S."/>
            <person name="Silverstein K.A.T."/>
            <person name="Beckman K.B."/>
            <person name="Gohl D.M."/>
        </authorList>
    </citation>
    <scope>NUCLEOTIDE SEQUENCE</scope>
    <source>
        <strain evidence="4">Duluth1</strain>
        <tissue evidence="4">Whole animal</tissue>
    </source>
</reference>
<evidence type="ECO:0000313" key="5">
    <source>
        <dbReference type="Proteomes" id="UP000828390"/>
    </source>
</evidence>
<dbReference type="InterPro" id="IPR000436">
    <property type="entry name" value="Sushi_SCR_CCP_dom"/>
</dbReference>
<keyword evidence="5" id="KW-1185">Reference proteome</keyword>
<comment type="caution">
    <text evidence="2">Lacks conserved residue(s) required for the propagation of feature annotation.</text>
</comment>
<dbReference type="InterPro" id="IPR035976">
    <property type="entry name" value="Sushi/SCR/CCP_sf"/>
</dbReference>
<protein>
    <recommendedName>
        <fullName evidence="3">Sushi domain-containing protein</fullName>
    </recommendedName>
</protein>
<proteinExistence type="predicted"/>
<dbReference type="EMBL" id="JAIWYP010000008">
    <property type="protein sequence ID" value="KAH3784937.1"/>
    <property type="molecule type" value="Genomic_DNA"/>
</dbReference>
<reference evidence="4" key="2">
    <citation type="submission" date="2020-11" db="EMBL/GenBank/DDBJ databases">
        <authorList>
            <person name="McCartney M.A."/>
            <person name="Auch B."/>
            <person name="Kono T."/>
            <person name="Mallez S."/>
            <person name="Becker A."/>
            <person name="Gohl D.M."/>
            <person name="Silverstein K.A.T."/>
            <person name="Koren S."/>
            <person name="Bechman K.B."/>
            <person name="Herman A."/>
            <person name="Abrahante J.E."/>
            <person name="Garbe J."/>
        </authorList>
    </citation>
    <scope>NUCLEOTIDE SEQUENCE</scope>
    <source>
        <strain evidence="4">Duluth1</strain>
        <tissue evidence="4">Whole animal</tissue>
    </source>
</reference>
<dbReference type="SUPFAM" id="SSF57535">
    <property type="entry name" value="Complement control module/SCR domain"/>
    <property type="match status" value="1"/>
</dbReference>
<name>A0A9D4EVY8_DREPO</name>